<dbReference type="Proteomes" id="UP001164250">
    <property type="component" value="Chromosome 9"/>
</dbReference>
<evidence type="ECO:0000313" key="1">
    <source>
        <dbReference type="EMBL" id="KAJ0088780.1"/>
    </source>
</evidence>
<gene>
    <name evidence="1" type="ORF">Patl1_33258</name>
</gene>
<proteinExistence type="predicted"/>
<organism evidence="1 2">
    <name type="scientific">Pistacia atlantica</name>
    <dbReference type="NCBI Taxonomy" id="434234"/>
    <lineage>
        <taxon>Eukaryota</taxon>
        <taxon>Viridiplantae</taxon>
        <taxon>Streptophyta</taxon>
        <taxon>Embryophyta</taxon>
        <taxon>Tracheophyta</taxon>
        <taxon>Spermatophyta</taxon>
        <taxon>Magnoliopsida</taxon>
        <taxon>eudicotyledons</taxon>
        <taxon>Gunneridae</taxon>
        <taxon>Pentapetalae</taxon>
        <taxon>rosids</taxon>
        <taxon>malvids</taxon>
        <taxon>Sapindales</taxon>
        <taxon>Anacardiaceae</taxon>
        <taxon>Pistacia</taxon>
    </lineage>
</organism>
<dbReference type="EMBL" id="CM047905">
    <property type="protein sequence ID" value="KAJ0088780.1"/>
    <property type="molecule type" value="Genomic_DNA"/>
</dbReference>
<evidence type="ECO:0000313" key="2">
    <source>
        <dbReference type="Proteomes" id="UP001164250"/>
    </source>
</evidence>
<sequence>MDGVNAKRRENFTGRLLVLGLLATVFIIIFTTSSYFSTHNAKNSAFFVMGTGNDPFFIC</sequence>
<protein>
    <submittedName>
        <fullName evidence="1">Uncharacterized protein</fullName>
    </submittedName>
</protein>
<keyword evidence="2" id="KW-1185">Reference proteome</keyword>
<name>A0ACC1AQ01_9ROSI</name>
<accession>A0ACC1AQ01</accession>
<reference evidence="2" key="1">
    <citation type="journal article" date="2023" name="G3 (Bethesda)">
        <title>Genome assembly and association tests identify interacting loci associated with vigor, precocity, and sex in interspecific pistachio rootstocks.</title>
        <authorList>
            <person name="Palmer W."/>
            <person name="Jacygrad E."/>
            <person name="Sagayaradj S."/>
            <person name="Cavanaugh K."/>
            <person name="Han R."/>
            <person name="Bertier L."/>
            <person name="Beede B."/>
            <person name="Kafkas S."/>
            <person name="Golino D."/>
            <person name="Preece J."/>
            <person name="Michelmore R."/>
        </authorList>
    </citation>
    <scope>NUCLEOTIDE SEQUENCE [LARGE SCALE GENOMIC DNA]</scope>
</reference>
<comment type="caution">
    <text evidence="1">The sequence shown here is derived from an EMBL/GenBank/DDBJ whole genome shotgun (WGS) entry which is preliminary data.</text>
</comment>